<dbReference type="HOGENOM" id="CLU_063649_0_0_10"/>
<sequence>MKFAIITYILHKENKSAYYSYEPYIREMNIWLNSAEEIIVVAPRISAFPNAIETAYLDTNISFSKIPAISFLNFSEVIRSLIMLPGICFKIVRAMKEADHIHLRCPGNIGLIACFIQIFFPKKPKTAKYAGNWDPNAAQPWSYKLQKWILSNTFLTRNIKVLVYGNWPDQSKNILPFFTASFSESEKIVVNKDFTSPFKFIFVGSLRAGKRPLFAIQLIENLMGKGIPVKLEIYGSGVLKDELQEYITIKNLDPFVRLMGNLKLEELKEVYKASHFLILASQSEGWPKAVAEAMFFGCIPVTKPVSCVSWMLNYGERGIIISTKENRKENKEKRLVEKKVESQEVLHETAEKILELINDPEKMKQMSLAGQEWSQEYTLEKFEAAIKKVLKV</sequence>
<dbReference type="RefSeq" id="WP_006988051.1">
    <property type="nucleotide sequence ID" value="NZ_JH594606.1"/>
</dbReference>
<name>H2BUS4_GILLR</name>
<dbReference type="GO" id="GO:0016757">
    <property type="term" value="F:glycosyltransferase activity"/>
    <property type="evidence" value="ECO:0007669"/>
    <property type="project" value="InterPro"/>
</dbReference>
<dbReference type="Proteomes" id="UP000003844">
    <property type="component" value="Unassembled WGS sequence"/>
</dbReference>
<evidence type="ECO:0000313" key="2">
    <source>
        <dbReference type="EMBL" id="EHQ01729.1"/>
    </source>
</evidence>
<evidence type="ECO:0000313" key="3">
    <source>
        <dbReference type="Proteomes" id="UP000003844"/>
    </source>
</evidence>
<proteinExistence type="predicted"/>
<keyword evidence="3" id="KW-1185">Reference proteome</keyword>
<dbReference type="PANTHER" id="PTHR12526:SF630">
    <property type="entry name" value="GLYCOSYLTRANSFERASE"/>
    <property type="match status" value="1"/>
</dbReference>
<dbReference type="STRING" id="865937.Gilli_1053"/>
<dbReference type="Pfam" id="PF00534">
    <property type="entry name" value="Glycos_transf_1"/>
    <property type="match status" value="1"/>
</dbReference>
<accession>H2BUS4</accession>
<dbReference type="AlphaFoldDB" id="H2BUS4"/>
<dbReference type="CDD" id="cd03801">
    <property type="entry name" value="GT4_PimA-like"/>
    <property type="match status" value="1"/>
</dbReference>
<reference evidence="3" key="1">
    <citation type="journal article" date="2012" name="Stand. Genomic Sci.">
        <title>Genome sequence of the Antarctic rhodopsins-containing flavobacterium Gillisia limnaea type strain (R-8282(T)).</title>
        <authorList>
            <person name="Riedel T."/>
            <person name="Held B."/>
            <person name="Nolan M."/>
            <person name="Lucas S."/>
            <person name="Lapidus A."/>
            <person name="Tice H."/>
            <person name="Del Rio T.G."/>
            <person name="Cheng J.F."/>
            <person name="Han C."/>
            <person name="Tapia R."/>
            <person name="Goodwin L.A."/>
            <person name="Pitluck S."/>
            <person name="Liolios K."/>
            <person name="Mavromatis K."/>
            <person name="Pagani I."/>
            <person name="Ivanova N."/>
            <person name="Mikhailova N."/>
            <person name="Pati A."/>
            <person name="Chen A."/>
            <person name="Palaniappan K."/>
            <person name="Land M."/>
            <person name="Rohde M."/>
            <person name="Tindall B.J."/>
            <person name="Detter J.C."/>
            <person name="Goker M."/>
            <person name="Bristow J."/>
            <person name="Eisen J.A."/>
            <person name="Markowitz V."/>
            <person name="Hugenholtz P."/>
            <person name="Kyrpides N.C."/>
            <person name="Klenk H.P."/>
            <person name="Woyke T."/>
        </authorList>
    </citation>
    <scope>NUCLEOTIDE SEQUENCE [LARGE SCALE GENOMIC DNA]</scope>
    <source>
        <strain evidence="3">DSM 15749 / LMG 21470 / R-8282</strain>
    </source>
</reference>
<dbReference type="InterPro" id="IPR001296">
    <property type="entry name" value="Glyco_trans_1"/>
</dbReference>
<evidence type="ECO:0000259" key="1">
    <source>
        <dbReference type="Pfam" id="PF00534"/>
    </source>
</evidence>
<dbReference type="EMBL" id="JH594606">
    <property type="protein sequence ID" value="EHQ01729.1"/>
    <property type="molecule type" value="Genomic_DNA"/>
</dbReference>
<protein>
    <submittedName>
        <fullName evidence="2">Glycosyl transferase group 1</fullName>
    </submittedName>
</protein>
<gene>
    <name evidence="2" type="ORF">Gilli_1053</name>
</gene>
<dbReference type="PANTHER" id="PTHR12526">
    <property type="entry name" value="GLYCOSYLTRANSFERASE"/>
    <property type="match status" value="1"/>
</dbReference>
<feature type="domain" description="Glycosyl transferase family 1" evidence="1">
    <location>
        <begin position="191"/>
        <end position="329"/>
    </location>
</feature>
<dbReference type="SUPFAM" id="SSF53756">
    <property type="entry name" value="UDP-Glycosyltransferase/glycogen phosphorylase"/>
    <property type="match status" value="1"/>
</dbReference>
<dbReference type="OrthoDB" id="1395864at2"/>
<keyword evidence="2" id="KW-0808">Transferase</keyword>
<dbReference type="Gene3D" id="3.40.50.2000">
    <property type="entry name" value="Glycogen Phosphorylase B"/>
    <property type="match status" value="2"/>
</dbReference>
<organism evidence="2 3">
    <name type="scientific">Gillisia limnaea (strain DSM 15749 / LMG 21470 / R-8282)</name>
    <dbReference type="NCBI Taxonomy" id="865937"/>
    <lineage>
        <taxon>Bacteria</taxon>
        <taxon>Pseudomonadati</taxon>
        <taxon>Bacteroidota</taxon>
        <taxon>Flavobacteriia</taxon>
        <taxon>Flavobacteriales</taxon>
        <taxon>Flavobacteriaceae</taxon>
        <taxon>Gillisia</taxon>
    </lineage>
</organism>
<dbReference type="eggNOG" id="COG0438">
    <property type="taxonomic scope" value="Bacteria"/>
</dbReference>